<dbReference type="EMBL" id="FOMJ01000002">
    <property type="protein sequence ID" value="SFD17962.1"/>
    <property type="molecule type" value="Genomic_DNA"/>
</dbReference>
<evidence type="ECO:0000313" key="3">
    <source>
        <dbReference type="Proteomes" id="UP000198611"/>
    </source>
</evidence>
<dbReference type="AlphaFoldDB" id="A0A1I1Q7K9"/>
<feature type="compositionally biased region" description="Gly residues" evidence="1">
    <location>
        <begin position="1"/>
        <end position="10"/>
    </location>
</feature>
<name>A0A1I1Q7K9_9GAMM</name>
<gene>
    <name evidence="2" type="ORF">SAMN05660831_01028</name>
</gene>
<evidence type="ECO:0000256" key="1">
    <source>
        <dbReference type="SAM" id="MobiDB-lite"/>
    </source>
</evidence>
<dbReference type="STRING" id="1123397.SAMN05660831_01028"/>
<dbReference type="Proteomes" id="UP000198611">
    <property type="component" value="Unassembled WGS sequence"/>
</dbReference>
<protein>
    <submittedName>
        <fullName evidence="2">Uncharacterized protein</fullName>
    </submittedName>
</protein>
<sequence>MTPGPRGRGGHGLDPERRARHRHDQSVFHRLLERHDAIQRQREVLDNGIRTLTTSADPEVVALLHDHVPAMHQRLEEGFALRRWDPLYVEIFAHRQQLRMAIELLEDGVRVEETSDDLWVVRLIQAHGTAVDAFVAHGHEAAGQPSPMPGEGKD</sequence>
<proteinExistence type="predicted"/>
<keyword evidence="3" id="KW-1185">Reference proteome</keyword>
<evidence type="ECO:0000313" key="2">
    <source>
        <dbReference type="EMBL" id="SFD17962.1"/>
    </source>
</evidence>
<feature type="region of interest" description="Disordered" evidence="1">
    <location>
        <begin position="1"/>
        <end position="22"/>
    </location>
</feature>
<accession>A0A1I1Q7K9</accession>
<reference evidence="2 3" key="1">
    <citation type="submission" date="2016-10" db="EMBL/GenBank/DDBJ databases">
        <authorList>
            <person name="de Groot N.N."/>
        </authorList>
    </citation>
    <scope>NUCLEOTIDE SEQUENCE [LARGE SCALE GENOMIC DNA]</scope>
    <source>
        <strain evidence="2 3">HL3</strain>
    </source>
</reference>
<organism evidence="2 3">
    <name type="scientific">Thiohalospira halophila DSM 15071</name>
    <dbReference type="NCBI Taxonomy" id="1123397"/>
    <lineage>
        <taxon>Bacteria</taxon>
        <taxon>Pseudomonadati</taxon>
        <taxon>Pseudomonadota</taxon>
        <taxon>Gammaproteobacteria</taxon>
        <taxon>Thiohalospirales</taxon>
        <taxon>Thiohalospiraceae</taxon>
        <taxon>Thiohalospira</taxon>
    </lineage>
</organism>
<dbReference type="RefSeq" id="WP_240308025.1">
    <property type="nucleotide sequence ID" value="NZ_FOMJ01000002.1"/>
</dbReference>